<evidence type="ECO:0000313" key="20">
    <source>
        <dbReference type="Proteomes" id="UP000827721"/>
    </source>
</evidence>
<keyword evidence="12" id="KW-0269">Exonuclease</keyword>
<comment type="subunit">
    <text evidence="6">Component of the CCR4-NOT complex, at least composed of CRR4 and CAF1 proteins.</text>
</comment>
<keyword evidence="13" id="KW-0694">RNA-binding</keyword>
<sequence length="315" mass="35977">MSSAHIVLLLLFFYWVSCFLVLQILFSLCYELFALLRQEKNMSVLLESESIHIREVWSHNLEAEITLIQDIIDDYPYIAMDTEFPGIVLRVIGNYKSSSEYSYQNLKVNVDLLKLIQLGFTFSDENGNLPKCGTDKYCVWQFNFCEFNPDKDVYANDSIELLSQSGIDFKKNIEKGVDAKQFGALLMSSGVVLNESMHWVTFHSGYDFGYLLKLLTGQNLPDTQALFFDKIKRFFPTLYDIKHLMKFCNSLHGGLNKLAELLEVERIGTCHQAGSDSLLTCCTFMKLKDNFFKGSPEKYAGVLYGLGVENGQITH</sequence>
<keyword evidence="14" id="KW-0805">Transcription regulation</keyword>
<evidence type="ECO:0000256" key="15">
    <source>
        <dbReference type="ARBA" id="ARBA00023163"/>
    </source>
</evidence>
<keyword evidence="18" id="KW-0812">Transmembrane</keyword>
<keyword evidence="16" id="KW-0539">Nucleus</keyword>
<comment type="function">
    <text evidence="17">Ubiquitous transcription factor required for a diverse set of processes. It is a component of the CCR4 complex involved in the control of gene expression.</text>
</comment>
<dbReference type="EC" id="3.1.13.4" evidence="7"/>
<dbReference type="Proteomes" id="UP000827721">
    <property type="component" value="Unassembled WGS sequence"/>
</dbReference>
<dbReference type="InterPro" id="IPR036397">
    <property type="entry name" value="RNaseH_sf"/>
</dbReference>
<evidence type="ECO:0000256" key="17">
    <source>
        <dbReference type="ARBA" id="ARBA00025148"/>
    </source>
</evidence>
<evidence type="ECO:0000313" key="19">
    <source>
        <dbReference type="EMBL" id="KAH7569187.1"/>
    </source>
</evidence>
<feature type="transmembrane region" description="Helical" evidence="18">
    <location>
        <begin position="6"/>
        <end position="33"/>
    </location>
</feature>
<proteinExistence type="inferred from homology"/>
<dbReference type="SUPFAM" id="SSF53098">
    <property type="entry name" value="Ribonuclease H-like"/>
    <property type="match status" value="1"/>
</dbReference>
<comment type="catalytic activity">
    <reaction evidence="1">
        <text>Exonucleolytic cleavage of poly(A) to 5'-AMP.</text>
        <dbReference type="EC" id="3.1.13.4"/>
    </reaction>
</comment>
<evidence type="ECO:0000256" key="8">
    <source>
        <dbReference type="ARBA" id="ARBA00022490"/>
    </source>
</evidence>
<evidence type="ECO:0000256" key="1">
    <source>
        <dbReference type="ARBA" id="ARBA00001663"/>
    </source>
</evidence>
<keyword evidence="18" id="KW-0472">Membrane</keyword>
<dbReference type="InterPro" id="IPR039637">
    <property type="entry name" value="CNOT7/CNOT8/Pop2"/>
</dbReference>
<keyword evidence="15" id="KW-0804">Transcription</keyword>
<name>A0ABQ8HY83_9ROSI</name>
<evidence type="ECO:0000256" key="14">
    <source>
        <dbReference type="ARBA" id="ARBA00023015"/>
    </source>
</evidence>
<accession>A0ABQ8HY83</accession>
<evidence type="ECO:0000256" key="16">
    <source>
        <dbReference type="ARBA" id="ARBA00023242"/>
    </source>
</evidence>
<evidence type="ECO:0000256" key="13">
    <source>
        <dbReference type="ARBA" id="ARBA00022884"/>
    </source>
</evidence>
<dbReference type="InterPro" id="IPR012337">
    <property type="entry name" value="RNaseH-like_sf"/>
</dbReference>
<evidence type="ECO:0000256" key="2">
    <source>
        <dbReference type="ARBA" id="ARBA00001968"/>
    </source>
</evidence>
<gene>
    <name evidence="19" type="ORF">JRO89_XS06G0120800</name>
</gene>
<evidence type="ECO:0000256" key="9">
    <source>
        <dbReference type="ARBA" id="ARBA00022722"/>
    </source>
</evidence>
<evidence type="ECO:0000256" key="6">
    <source>
        <dbReference type="ARBA" id="ARBA00011757"/>
    </source>
</evidence>
<evidence type="ECO:0000256" key="7">
    <source>
        <dbReference type="ARBA" id="ARBA00012161"/>
    </source>
</evidence>
<comment type="similarity">
    <text evidence="5">Belongs to the CAF1 family.</text>
</comment>
<keyword evidence="8" id="KW-0963">Cytoplasm</keyword>
<evidence type="ECO:0000256" key="3">
    <source>
        <dbReference type="ARBA" id="ARBA00004123"/>
    </source>
</evidence>
<dbReference type="Gene3D" id="3.30.420.10">
    <property type="entry name" value="Ribonuclease H-like superfamily/Ribonuclease H"/>
    <property type="match status" value="1"/>
</dbReference>
<protein>
    <recommendedName>
        <fullName evidence="7">poly(A)-specific ribonuclease</fullName>
        <ecNumber evidence="7">3.1.13.4</ecNumber>
    </recommendedName>
</protein>
<evidence type="ECO:0000256" key="12">
    <source>
        <dbReference type="ARBA" id="ARBA00022839"/>
    </source>
</evidence>
<comment type="subcellular location">
    <subcellularLocation>
        <location evidence="4">Cytoplasm</location>
    </subcellularLocation>
    <subcellularLocation>
        <location evidence="3">Nucleus</location>
    </subcellularLocation>
</comment>
<evidence type="ECO:0000256" key="18">
    <source>
        <dbReference type="SAM" id="Phobius"/>
    </source>
</evidence>
<comment type="cofactor">
    <cofactor evidence="2">
        <name>a divalent metal cation</name>
        <dbReference type="ChEBI" id="CHEBI:60240"/>
    </cofactor>
</comment>
<keyword evidence="10" id="KW-0479">Metal-binding</keyword>
<evidence type="ECO:0000256" key="5">
    <source>
        <dbReference type="ARBA" id="ARBA00008372"/>
    </source>
</evidence>
<evidence type="ECO:0000256" key="11">
    <source>
        <dbReference type="ARBA" id="ARBA00022801"/>
    </source>
</evidence>
<dbReference type="EMBL" id="JAFEMO010000006">
    <property type="protein sequence ID" value="KAH7569187.1"/>
    <property type="molecule type" value="Genomic_DNA"/>
</dbReference>
<dbReference type="PANTHER" id="PTHR10797">
    <property type="entry name" value="CCR4-NOT TRANSCRIPTION COMPLEX SUBUNIT"/>
    <property type="match status" value="1"/>
</dbReference>
<reference evidence="19 20" key="1">
    <citation type="submission" date="2021-02" db="EMBL/GenBank/DDBJ databases">
        <title>Plant Genome Project.</title>
        <authorList>
            <person name="Zhang R.-G."/>
        </authorList>
    </citation>
    <scope>NUCLEOTIDE SEQUENCE [LARGE SCALE GENOMIC DNA]</scope>
    <source>
        <tissue evidence="19">Leaves</tissue>
    </source>
</reference>
<keyword evidence="11" id="KW-0378">Hydrolase</keyword>
<comment type="caution">
    <text evidence="19">The sequence shown here is derived from an EMBL/GenBank/DDBJ whole genome shotgun (WGS) entry which is preliminary data.</text>
</comment>
<keyword evidence="18" id="KW-1133">Transmembrane helix</keyword>
<dbReference type="Pfam" id="PF04857">
    <property type="entry name" value="CAF1"/>
    <property type="match status" value="2"/>
</dbReference>
<keyword evidence="20" id="KW-1185">Reference proteome</keyword>
<evidence type="ECO:0000256" key="10">
    <source>
        <dbReference type="ARBA" id="ARBA00022723"/>
    </source>
</evidence>
<organism evidence="19 20">
    <name type="scientific">Xanthoceras sorbifolium</name>
    <dbReference type="NCBI Taxonomy" id="99658"/>
    <lineage>
        <taxon>Eukaryota</taxon>
        <taxon>Viridiplantae</taxon>
        <taxon>Streptophyta</taxon>
        <taxon>Embryophyta</taxon>
        <taxon>Tracheophyta</taxon>
        <taxon>Spermatophyta</taxon>
        <taxon>Magnoliopsida</taxon>
        <taxon>eudicotyledons</taxon>
        <taxon>Gunneridae</taxon>
        <taxon>Pentapetalae</taxon>
        <taxon>rosids</taxon>
        <taxon>malvids</taxon>
        <taxon>Sapindales</taxon>
        <taxon>Sapindaceae</taxon>
        <taxon>Xanthoceroideae</taxon>
        <taxon>Xanthoceras</taxon>
    </lineage>
</organism>
<dbReference type="InterPro" id="IPR006941">
    <property type="entry name" value="RNase_CAF1"/>
</dbReference>
<keyword evidence="9" id="KW-0540">Nuclease</keyword>
<evidence type="ECO:0000256" key="4">
    <source>
        <dbReference type="ARBA" id="ARBA00004496"/>
    </source>
</evidence>